<dbReference type="Proteomes" id="UP000217473">
    <property type="component" value="Unassembled WGS sequence"/>
</dbReference>
<accession>A0AAX0QX12</accession>
<keyword evidence="4" id="KW-1185">Reference proteome</keyword>
<dbReference type="EMBL" id="MWUR01000002">
    <property type="protein sequence ID" value="PCF52260.1"/>
    <property type="molecule type" value="Genomic_DNA"/>
</dbReference>
<organism evidence="1 3">
    <name type="scientific">Staphylococcus delphini</name>
    <dbReference type="NCBI Taxonomy" id="53344"/>
    <lineage>
        <taxon>Bacteria</taxon>
        <taxon>Bacillati</taxon>
        <taxon>Bacillota</taxon>
        <taxon>Bacilli</taxon>
        <taxon>Bacillales</taxon>
        <taxon>Staphylococcaceae</taxon>
        <taxon>Staphylococcus</taxon>
        <taxon>Staphylococcus intermedius group</taxon>
    </lineage>
</organism>
<reference evidence="2 4" key="2">
    <citation type="submission" date="2017-06" db="EMBL/GenBank/DDBJ databases">
        <title>Identification of a new gene, sdsY, involved in staphylococcal internalization in non-professional phagocytic cells (NPPCs).</title>
        <authorList>
            <person name="Maali Y."/>
            <person name="Martins-Simoes P."/>
            <person name="Trouillet-Assant S."/>
            <person name="Laurent F."/>
            <person name="Diot A."/>
            <person name="Verhoeven P."/>
            <person name="Bouvard D."/>
            <person name="Vandenesch F."/>
            <person name="Bes M."/>
        </authorList>
    </citation>
    <scope>NUCLEOTIDE SEQUENCE [LARGE SCALE GENOMIC DNA]</scope>
    <source>
        <strain evidence="2 4">Heidy</strain>
    </source>
</reference>
<comment type="caution">
    <text evidence="1">The sequence shown here is derived from an EMBL/GenBank/DDBJ whole genome shotgun (WGS) entry which is preliminary data.</text>
</comment>
<sequence length="88" mass="10271">MHNKVAYIFRKLKKNVFIVKRTSICCNKRVFDKIIESGIDGINFSLHAIDKDETYGTQVDRSKRWIEQNHKKLMELIACVCSRGVNVK</sequence>
<evidence type="ECO:0000313" key="2">
    <source>
        <dbReference type="EMBL" id="RIZ54385.1"/>
    </source>
</evidence>
<name>A0AAX0QX12_9STAP</name>
<proteinExistence type="predicted"/>
<protein>
    <submittedName>
        <fullName evidence="1">Uncharacterized protein</fullName>
    </submittedName>
</protein>
<dbReference type="Proteomes" id="UP000266198">
    <property type="component" value="Unassembled WGS sequence"/>
</dbReference>
<evidence type="ECO:0000313" key="4">
    <source>
        <dbReference type="Proteomes" id="UP000266198"/>
    </source>
</evidence>
<reference evidence="1 3" key="1">
    <citation type="journal article" date="2017" name="PLoS ONE">
        <title>Development of a real-time PCR for detection of Staphylococcus pseudintermedius using a novel automated comparison of whole-genome sequences.</title>
        <authorList>
            <person name="Verstappen K.M."/>
            <person name="Huijbregts L."/>
            <person name="Spaninks M."/>
            <person name="Wagenaar J.A."/>
            <person name="Fluit A.C."/>
            <person name="Duim B."/>
        </authorList>
    </citation>
    <scope>NUCLEOTIDE SEQUENCE [LARGE SCALE GENOMIC DNA]</scope>
    <source>
        <strain evidence="1 3">15S02591-1</strain>
    </source>
</reference>
<evidence type="ECO:0000313" key="3">
    <source>
        <dbReference type="Proteomes" id="UP000217473"/>
    </source>
</evidence>
<gene>
    <name evidence="1" type="ORF">B5C07_02125</name>
    <name evidence="2" type="ORF">CDL68_04970</name>
</gene>
<dbReference type="AlphaFoldDB" id="A0AAX0QX12"/>
<dbReference type="EMBL" id="NIPK01000007">
    <property type="protein sequence ID" value="RIZ54385.1"/>
    <property type="molecule type" value="Genomic_DNA"/>
</dbReference>
<dbReference type="RefSeq" id="WP_096596183.1">
    <property type="nucleotide sequence ID" value="NZ_LR134263.1"/>
</dbReference>
<evidence type="ECO:0000313" key="1">
    <source>
        <dbReference type="EMBL" id="PCF52260.1"/>
    </source>
</evidence>